<evidence type="ECO:0000259" key="1">
    <source>
        <dbReference type="Pfam" id="PF01345"/>
    </source>
</evidence>
<dbReference type="OrthoDB" id="9816593at2"/>
<feature type="domain" description="DUF11" evidence="1">
    <location>
        <begin position="1755"/>
        <end position="1863"/>
    </location>
</feature>
<dbReference type="PANTHER" id="PTHR34819">
    <property type="entry name" value="LARGE CYSTEINE-RICH PERIPLASMIC PROTEIN OMCB"/>
    <property type="match status" value="1"/>
</dbReference>
<feature type="domain" description="DUF11" evidence="1">
    <location>
        <begin position="3050"/>
        <end position="3161"/>
    </location>
</feature>
<feature type="domain" description="DUF11" evidence="1">
    <location>
        <begin position="2794"/>
        <end position="2909"/>
    </location>
</feature>
<dbReference type="InterPro" id="IPR001434">
    <property type="entry name" value="OmcB-like_DUF11"/>
</dbReference>
<name>A0A433WFP2_9BACT</name>
<feature type="domain" description="DUF11" evidence="1">
    <location>
        <begin position="3310"/>
        <end position="3416"/>
    </location>
</feature>
<feature type="domain" description="DUF11" evidence="1">
    <location>
        <begin position="2016"/>
        <end position="2141"/>
    </location>
</feature>
<dbReference type="InterPro" id="IPR051172">
    <property type="entry name" value="Chlamydia_OmcB"/>
</dbReference>
<feature type="domain" description="DUF11" evidence="1">
    <location>
        <begin position="2536"/>
        <end position="2644"/>
    </location>
</feature>
<evidence type="ECO:0000313" key="3">
    <source>
        <dbReference type="Proteomes" id="UP000281028"/>
    </source>
</evidence>
<feature type="domain" description="DUF11" evidence="1">
    <location>
        <begin position="1495"/>
        <end position="1599"/>
    </location>
</feature>
<dbReference type="Pfam" id="PF22352">
    <property type="entry name" value="K319L-like_PKD"/>
    <property type="match status" value="1"/>
</dbReference>
<proteinExistence type="predicted"/>
<keyword evidence="3" id="KW-1185">Reference proteome</keyword>
<feature type="domain" description="DUF11" evidence="1">
    <location>
        <begin position="2929"/>
        <end position="3043"/>
    </location>
</feature>
<dbReference type="InterPro" id="IPR047589">
    <property type="entry name" value="DUF11_rpt"/>
</dbReference>
<dbReference type="Proteomes" id="UP000281028">
    <property type="component" value="Unassembled WGS sequence"/>
</dbReference>
<reference evidence="2" key="1">
    <citation type="submission" date="2020-05" db="EMBL/GenBank/DDBJ databases">
        <title>Chitinophaga laudate sp. nov., isolated from a tropical peat swamp.</title>
        <authorList>
            <person name="Goh C.B.S."/>
            <person name="Lee M.S."/>
            <person name="Parimannan S."/>
            <person name="Pasbakhsh P."/>
            <person name="Yule C.M."/>
            <person name="Rajandas H."/>
            <person name="Loke S."/>
            <person name="Croft L."/>
            <person name="Tan J.B.L."/>
        </authorList>
    </citation>
    <scope>NUCLEOTIDE SEQUENCE</scope>
    <source>
        <strain evidence="2">Mgbs1</strain>
    </source>
</reference>
<protein>
    <submittedName>
        <fullName evidence="2">DUF11 domain-containing protein</fullName>
    </submittedName>
</protein>
<dbReference type="NCBIfam" id="TIGR01451">
    <property type="entry name" value="B_ant_repeat"/>
    <property type="match status" value="22"/>
</dbReference>
<feature type="domain" description="DUF11" evidence="1">
    <location>
        <begin position="2281"/>
        <end position="2400"/>
    </location>
</feature>
<feature type="domain" description="DUF11" evidence="1">
    <location>
        <begin position="981"/>
        <end position="1088"/>
    </location>
</feature>
<dbReference type="PANTHER" id="PTHR34819:SF3">
    <property type="entry name" value="CELL SURFACE PROTEIN"/>
    <property type="match status" value="1"/>
</dbReference>
<accession>A0A433WFP2</accession>
<evidence type="ECO:0000313" key="2">
    <source>
        <dbReference type="EMBL" id="NSL85778.1"/>
    </source>
</evidence>
<feature type="domain" description="DUF11" evidence="1">
    <location>
        <begin position="1110"/>
        <end position="1217"/>
    </location>
</feature>
<organism evidence="2 3">
    <name type="scientific">Chitinophaga solisilvae</name>
    <dbReference type="NCBI Taxonomy" id="1233460"/>
    <lineage>
        <taxon>Bacteria</taxon>
        <taxon>Pseudomonadati</taxon>
        <taxon>Bacteroidota</taxon>
        <taxon>Chitinophagia</taxon>
        <taxon>Chitinophagales</taxon>
        <taxon>Chitinophagaceae</taxon>
        <taxon>Chitinophaga</taxon>
    </lineage>
</organism>
<sequence>MSKKLMPASQGERMLCKRPAMLILKHCYLLLLFTLAGYSASAQQCTGSLGDPVFKETFGEAPTAAKPTLGPALAPGITTYTYYSPATISRPTGPYPGQYTISNTTRGYNNIYFVDRPDHTSTNGRGFCMVVDANATPDQFYERTITGLCAGSVFEFSAWIMNINSGSGGSDPSLRFDILDANNPSGPPLKSVSTGNVPYQSPGVWVRQAGIFQMPATTSAVILRIFSNTPSSNGNDLALDDIAFAACGPPITFTQAPGIVCSNATTSMTVSLPAGSYSHYYFQLEKRALGTTTWNNETAILDNGSSNSRTFSIPNARGGFEYRVLAAGGLDEINNANCRVVSVPVELKVVDFSVNINGNQTICYNTAPALTAAITRAPGSGTPAAGFTYRWETSPDGINNWTVISGQTNANLTVPPLTANAWYRVTATVSSCTGDGVSAPFRVTVLPDITATLQPVPAICQGATQFQLPFAVNSGNPDRFSAAATDLPGFTAVNNAVLTASPLRFTLPANTVPGTYHLNIRFTNTTSGCGSVTYPFTVKVDSLPTVANAGPNQTLCAATSTTMAANTPVAGTGTWSQTGGPNNAVFSNIHQPNTQVTGLITGTYNFRWTITNGSCEPSSANVSVTVTPALTKANAGPDMTQYNSGIFQLNANNPAAGETGAWAVIAGSATIGTASDPKTTATLNPNSSATLTWTISNGGVCPPDIDTVVLTFTSLADIRINKTISPQGPYLAGQPVTYRIEVTNAGPSTASRVHIRDILPAGYVPGSMMAAATGAARVLDDRSNTSSVDMDALIPTGDASIIIEAEGKIAGNFSGDLTNTATATSLVQRDPDGATSTVTVPVARRPYFEQEKSAPATAVAGETIQFVLSTRNTSLSDALDAAIKDSIDARIQNVSWTATTTGGVRIRSGAAGTGNKVQVNADFPGGSGMLLVTITGTITPDATGKIDNQGSVTPAEPFVDPFISNVTDTRIISSPGLVISKSKVAPVTAIAGEPIAYEILLVNNGPSNAAGTVITDTVPAMIQQVQWTTSVQGAAAITAGSTGSGNIVRVTGNIPAGGSNIIRLQVTGVVSPSFAGNILNMATATPTEPGIQPVTDIDITPVRKSAALHIVKSGPDTATAGEKISYTIDVDNNGPSAISNASITDMLPPELTGVSWITTVLKGTAAILTGATGTGNQLHTDADMSPGSTIRIVVRGTILPTATAPLRNTAAINPSEPNLQPVTSNIVITQLRQQARLFVTKAGPDSASAGNSIVYTIEVGNNGPSNARAVHITDVVPASVQQVTWSARATGNASITGTSAGSGNSIALDADISAGAGNVIVLTVNGVIAPSFQGTLTNKAVATPSGTGNRGDSASKSTIVSRIPQLSISKAAVDEVIAGDSLKYHIEIGNTGVADAVNALFTDIVPAQLTGVTWFASTAGTATINGNRSGTGNSVTFSASIPAGAGNKIFVTITGKTDPAFEGIITNTAAIQPAETPQGVFATKFVTVRRVPVLKIVKSGPAQSAAGNPVVYKLLVNNPGKSNATGVVINDIIPAEVRQVSWTTAATGGAVVTNGATGTGNTLQVTANIPGGGNGTVEITINGKVSPSFSGTFENYAIAVPAETGTTPDTSNKILTTVERKPVVSIIKRGPEQVNAGDIIYYDIIVSNTGPSEAQQVVITDQLAPWLQEPDWEARAFNGSTIESGGDGNKSLVRVVGNIGADSGKIIVSVAARVPYNTQLDSVLNQAMTTGGAPGLPPVISGMVRTKINHKPNVVIVKTGPAALHAGEMIHYIIRVTNFGPSLARGTVISDVVPAAVENVTWTANAAGSSVISSGSTGTGNTVNLVADMPPGQENELTITVTGTVKGDFSGQLVNTATASPAEPGIAQVKDDAVTTVDRSAVLQISKAGPATMTPGNTVSYTMEVTNAGPSNANNIRITDNIPAAILSPTWGALALNGATITSPATGSGAALSFAGNIPATPEAKILVQITGTLDPDYRDPSLTNQAIVINDPSIPGALNDTSAVTSVVQRLANLRIVKSGPANGAAGETIQYVLRVQNDGPSNVRTATITDILPASILNVSWTATPVSGVSNVTPAAGTGNNLSLTADMNAGGILDIVVNGVISPATVNGATIINTATVALPAGSTATDPNPADNTSTVSTVTDNDPVVRIAKTGPATVNILDSIHYRIEITNGGSGNITNALITDNVPAGITVGRWTATATGTATVTGAASGTTNTVSTTADIPVGNNKIIILIDGIVNNSAGTSVTNTATVTAGANKTSSVTTTVNRSLDAGIVKSGPQQLLAGQQIAYSMQIFNNGPTNADSLVITDIIPAEIVNVSWRAQVTGNGSVLDSMRIDSAGNNIHLTARLAAGAGNYITISVIGTVSGSTPAGSITNTATVTAIGTTDYNPANNTSSITTVIGRDVGLLIRKGGPVQTLAGNRITYGLVITNQGPSDATGINISDLVPAAITNTRWAVTVTGAAAVTGPFNGTGNNMQTTADIPAGKGNSVIVTITGTVAPGFSGNITNIGTAGGTGLNTVTDTVHTRVVPQSALNINKTGAATVTAGDNISYVITASNSGPSLAKGVTVTDTLDSRIKQVTWTATGVNGAVINSGSTGTGNLLAVNADIPAGNNAVITINISGIVPDSATGSLRNTATADSPDSLTVPVVTPPVITNIEQHPQLAVVKNGPSAIAAGENINYVLQVMNNGLSTARNAVITDQIPAAVSGVQWAVQSTSGGAVILSGGNGAGNSLQINASLPPHAAIIVAVSGKVDSTFTGKLINTLIATPSEPGNLPDTAEVETDVLAEPSLQITKAGADTVIAGQAVTYTITVKNNGPSAARRAVIADPIAPGLTQVRWSSITTGQAQVTSGGTGTGNQVQLMADIPPGDAHSVVITVSGVLSSRYRDSLRNIATVTSAETGETDTAGIVAHVKARPVVQILKSGPDTVNAGQSIRYVITVTNNGPSDASQLRITDAVPSTIQQVNWEAVATGTAHITGGAGGSGNNIAVTGDIAAGSGNNITITVTGTIPAGASGRLVNTAEVVPSEDSTLRQSSSRTTIIRQVADITISKTGPQLMVRGARVTYVVIATNLGPSDAINAVITDLVPAVLTDVSWNVQPFRNATINGNTSGTGNNVSVSANLPAADNSGVQLLIEGVVKKDAPAGTVTNTATVRQPDGTTATSLPVVSRIGSSADVSIRKTGPASVFTGNKITYQLEVANNGPSDAPGTIVTDSIPAGLSQINTAVSSMSGGAGNIQFNTINGNIQATIGQFPSGAAAVLTITGTAGEAGTLRNTAGIVPPAGITDPDSSNNRSTVSTQVQPKVPLDVTKSVSPASGIYEIGQTVTYTLRISNQGAAGVNPLTVTDTLPPAALAGDPDYQSPPRGTATYNAGQRLLTWNATELKPGETLTWSYRLTIRGAGAMRNIAIVTGPPDVAIPDTSTITITTGRYANLKVTKALETVPPLVTGQVLTFSITAANNGPDTATGVIVKDVLAPVLGQPITISDGGTYNAGSSTISWSLPAMPPGASRKLTFTVRLLSGSSVPNTATIAGNETDIDLSDNTFTIVPVPVSGDDIFIPNVITPNGDGKNDNFRITGLEKYPGSSLYIYNRWGNQVYQTKDYDNKWQGTGLNEGTYFYILKLKIPAGGEREYKGWILLVR</sequence>
<feature type="domain" description="DUF11" evidence="1">
    <location>
        <begin position="2420"/>
        <end position="2514"/>
    </location>
</feature>
<dbReference type="EMBL" id="RIAR02000001">
    <property type="protein sequence ID" value="NSL85778.1"/>
    <property type="molecule type" value="Genomic_DNA"/>
</dbReference>
<feature type="domain" description="DUF11" evidence="1">
    <location>
        <begin position="3437"/>
        <end position="3548"/>
    </location>
</feature>
<feature type="domain" description="DUF11" evidence="1">
    <location>
        <begin position="717"/>
        <end position="835"/>
    </location>
</feature>
<dbReference type="Gene3D" id="2.60.40.10">
    <property type="entry name" value="Immunoglobulins"/>
    <property type="match status" value="2"/>
</dbReference>
<dbReference type="InterPro" id="IPR026341">
    <property type="entry name" value="T9SS_type_B"/>
</dbReference>
<feature type="domain" description="DUF11" evidence="1">
    <location>
        <begin position="2666"/>
        <end position="2771"/>
    </location>
</feature>
<dbReference type="NCBIfam" id="TIGR04131">
    <property type="entry name" value="Bac_Flav_CTERM"/>
    <property type="match status" value="1"/>
</dbReference>
<comment type="caution">
    <text evidence="2">The sequence shown here is derived from an EMBL/GenBank/DDBJ whole genome shotgun (WGS) entry which is preliminary data.</text>
</comment>
<feature type="domain" description="DUF11" evidence="1">
    <location>
        <begin position="1884"/>
        <end position="1985"/>
    </location>
</feature>
<dbReference type="Gene3D" id="2.60.40.1170">
    <property type="entry name" value="Mu homology domain, subdomain B"/>
    <property type="match status" value="2"/>
</dbReference>
<gene>
    <name evidence="2" type="ORF">ECE50_002975</name>
</gene>
<dbReference type="InterPro" id="IPR013783">
    <property type="entry name" value="Ig-like_fold"/>
</dbReference>
<feature type="domain" description="DUF11" evidence="1">
    <location>
        <begin position="1242"/>
        <end position="1344"/>
    </location>
</feature>
<feature type="domain" description="DUF11" evidence="1">
    <location>
        <begin position="3179"/>
        <end position="3301"/>
    </location>
</feature>
<dbReference type="Pfam" id="PF01345">
    <property type="entry name" value="DUF11"/>
    <property type="match status" value="18"/>
</dbReference>
<dbReference type="Pfam" id="PF13585">
    <property type="entry name" value="CHU_C"/>
    <property type="match status" value="1"/>
</dbReference>